<evidence type="ECO:0000256" key="4">
    <source>
        <dbReference type="SAM" id="MobiDB-lite"/>
    </source>
</evidence>
<proteinExistence type="predicted"/>
<feature type="transmembrane region" description="Helical" evidence="5">
    <location>
        <begin position="149"/>
        <end position="167"/>
    </location>
</feature>
<dbReference type="InterPro" id="IPR036890">
    <property type="entry name" value="HATPase_C_sf"/>
</dbReference>
<keyword evidence="1" id="KW-0808">Transferase</keyword>
<feature type="domain" description="Signal transduction histidine kinase subgroup 3 dimerisation and phosphoacceptor" evidence="6">
    <location>
        <begin position="192"/>
        <end position="255"/>
    </location>
</feature>
<evidence type="ECO:0000256" key="1">
    <source>
        <dbReference type="ARBA" id="ARBA00022679"/>
    </source>
</evidence>
<dbReference type="EMBL" id="JANLCM010000001">
    <property type="protein sequence ID" value="MCS5717987.1"/>
    <property type="molecule type" value="Genomic_DNA"/>
</dbReference>
<feature type="region of interest" description="Disordered" evidence="4">
    <location>
        <begin position="333"/>
        <end position="354"/>
    </location>
</feature>
<dbReference type="SUPFAM" id="SSF55874">
    <property type="entry name" value="ATPase domain of HSP90 chaperone/DNA topoisomerase II/histidine kinase"/>
    <property type="match status" value="1"/>
</dbReference>
<evidence type="ECO:0000256" key="2">
    <source>
        <dbReference type="ARBA" id="ARBA00022777"/>
    </source>
</evidence>
<accession>A0ABT2GP38</accession>
<keyword evidence="5" id="KW-0472">Membrane</keyword>
<keyword evidence="5" id="KW-0812">Transmembrane</keyword>
<protein>
    <submittedName>
        <fullName evidence="7">Histidine kinase</fullName>
    </submittedName>
</protein>
<organism evidence="7 8">
    <name type="scientific">Herbiconiux aconitum</name>
    <dbReference type="NCBI Taxonomy" id="2970913"/>
    <lineage>
        <taxon>Bacteria</taxon>
        <taxon>Bacillati</taxon>
        <taxon>Actinomycetota</taxon>
        <taxon>Actinomycetes</taxon>
        <taxon>Micrococcales</taxon>
        <taxon>Microbacteriaceae</taxon>
        <taxon>Herbiconiux</taxon>
    </lineage>
</organism>
<dbReference type="InterPro" id="IPR011712">
    <property type="entry name" value="Sig_transdc_His_kin_sub3_dim/P"/>
</dbReference>
<dbReference type="Gene3D" id="1.20.5.1930">
    <property type="match status" value="1"/>
</dbReference>
<evidence type="ECO:0000313" key="7">
    <source>
        <dbReference type="EMBL" id="MCS5717987.1"/>
    </source>
</evidence>
<evidence type="ECO:0000259" key="6">
    <source>
        <dbReference type="Pfam" id="PF07730"/>
    </source>
</evidence>
<feature type="compositionally biased region" description="Gly residues" evidence="4">
    <location>
        <begin position="336"/>
        <end position="354"/>
    </location>
</feature>
<feature type="transmembrane region" description="Helical" evidence="5">
    <location>
        <begin position="83"/>
        <end position="111"/>
    </location>
</feature>
<gene>
    <name evidence="7" type="ORF">N1027_07535</name>
</gene>
<reference evidence="7" key="1">
    <citation type="submission" date="2022-08" db="EMBL/GenBank/DDBJ databases">
        <authorList>
            <person name="Deng Y."/>
            <person name="Han X.-F."/>
            <person name="Zhang Y.-Q."/>
        </authorList>
    </citation>
    <scope>NUCLEOTIDE SEQUENCE</scope>
    <source>
        <strain evidence="7">CPCC 205763</strain>
    </source>
</reference>
<name>A0ABT2GP38_9MICO</name>
<dbReference type="Pfam" id="PF07730">
    <property type="entry name" value="HisKA_3"/>
    <property type="match status" value="1"/>
</dbReference>
<feature type="transmembrane region" description="Helical" evidence="5">
    <location>
        <begin position="51"/>
        <end position="71"/>
    </location>
</feature>
<feature type="transmembrane region" description="Helical" evidence="5">
    <location>
        <begin position="25"/>
        <end position="44"/>
    </location>
</feature>
<keyword evidence="5" id="KW-1133">Transmembrane helix</keyword>
<dbReference type="Gene3D" id="3.30.565.10">
    <property type="entry name" value="Histidine kinase-like ATPase, C-terminal domain"/>
    <property type="match status" value="1"/>
</dbReference>
<sequence length="391" mass="40816">MTSDTRRTDLARVRALIVSRKARKWYVGSGLALVWLVAVVVTIAERPEPDALRWIGIAQTAVFGAVFMLAPPVSWALPARYKLVPALVLFALTFTVLPTLGWNIAVFWTYVGVAAGMSGIGPRLLVAFVLLLAGLALVAEYQVDPGSGSVWAIPAITVSVSLLMGAFRRQIELIDQLRSTQAELAGLAVQEERSRVARDIHDILGHSLTVITVKAELAGRLLDVDPARAKGEILELEGLARGALGDVRATVSGYRGVSIVSELAGARAALESAGIAAQLPGSADVVPAGDRELFGWVVREGVTNVVRHSGAQHVRVSLGSDFVEVADDGCGPSVGAAGGGSESHGDSGYGDAIGGPPGNGILGLTERAQAAGATLRISRSPEGGYLLRVAR</sequence>
<dbReference type="GO" id="GO:0016301">
    <property type="term" value="F:kinase activity"/>
    <property type="evidence" value="ECO:0007669"/>
    <property type="project" value="UniProtKB-KW"/>
</dbReference>
<keyword evidence="2 7" id="KW-0418">Kinase</keyword>
<evidence type="ECO:0000256" key="5">
    <source>
        <dbReference type="SAM" id="Phobius"/>
    </source>
</evidence>
<evidence type="ECO:0000256" key="3">
    <source>
        <dbReference type="ARBA" id="ARBA00023012"/>
    </source>
</evidence>
<feature type="transmembrane region" description="Helical" evidence="5">
    <location>
        <begin position="123"/>
        <end position="143"/>
    </location>
</feature>
<comment type="caution">
    <text evidence="7">The sequence shown here is derived from an EMBL/GenBank/DDBJ whole genome shotgun (WGS) entry which is preliminary data.</text>
</comment>
<dbReference type="RefSeq" id="WP_259506638.1">
    <property type="nucleotide sequence ID" value="NZ_JANLCM010000001.1"/>
</dbReference>
<dbReference type="InterPro" id="IPR050482">
    <property type="entry name" value="Sensor_HK_TwoCompSys"/>
</dbReference>
<dbReference type="CDD" id="cd16917">
    <property type="entry name" value="HATPase_UhpB-NarQ-NarX-like"/>
    <property type="match status" value="1"/>
</dbReference>
<keyword evidence="8" id="KW-1185">Reference proteome</keyword>
<dbReference type="PANTHER" id="PTHR24421:SF63">
    <property type="entry name" value="SENSOR HISTIDINE KINASE DESK"/>
    <property type="match status" value="1"/>
</dbReference>
<dbReference type="Proteomes" id="UP001165584">
    <property type="component" value="Unassembled WGS sequence"/>
</dbReference>
<keyword evidence="3" id="KW-0902">Two-component regulatory system</keyword>
<evidence type="ECO:0000313" key="8">
    <source>
        <dbReference type="Proteomes" id="UP001165584"/>
    </source>
</evidence>
<dbReference type="PANTHER" id="PTHR24421">
    <property type="entry name" value="NITRATE/NITRITE SENSOR PROTEIN NARX-RELATED"/>
    <property type="match status" value="1"/>
</dbReference>